<feature type="region of interest" description="Disordered" evidence="7">
    <location>
        <begin position="241"/>
        <end position="409"/>
    </location>
</feature>
<dbReference type="Gene3D" id="3.30.70.580">
    <property type="entry name" value="Pseudouridine synthase I, catalytic domain, N-terminal subdomain"/>
    <property type="match status" value="1"/>
</dbReference>
<evidence type="ECO:0000313" key="9">
    <source>
        <dbReference type="EMBL" id="KAA3437013.1"/>
    </source>
</evidence>
<dbReference type="InterPro" id="IPR018496">
    <property type="entry name" value="PsdUridine_synth_RsuA/RluB_CS"/>
</dbReference>
<dbReference type="InterPro" id="IPR050343">
    <property type="entry name" value="RsuA_PseudoU_synthase"/>
</dbReference>
<feature type="compositionally biased region" description="Basic and acidic residues" evidence="7">
    <location>
        <begin position="252"/>
        <end position="262"/>
    </location>
</feature>
<dbReference type="InterPro" id="IPR020094">
    <property type="entry name" value="TruA/RsuA/RluB/E/F_N"/>
</dbReference>
<evidence type="ECO:0000259" key="8">
    <source>
        <dbReference type="SMART" id="SM00363"/>
    </source>
</evidence>
<gene>
    <name evidence="9" type="primary">rluF</name>
    <name evidence="9" type="ORF">FOA19_21810</name>
</gene>
<dbReference type="CDD" id="cd02554">
    <property type="entry name" value="PseudoU_synth_RluF"/>
    <property type="match status" value="1"/>
</dbReference>
<dbReference type="RefSeq" id="WP_149092954.1">
    <property type="nucleotide sequence ID" value="NZ_VKKY01000003.1"/>
</dbReference>
<dbReference type="InterPro" id="IPR000748">
    <property type="entry name" value="PsdUridine_synth_RsuA/RluB/E/F"/>
</dbReference>
<dbReference type="Pfam" id="PF01479">
    <property type="entry name" value="S4"/>
    <property type="match status" value="1"/>
</dbReference>
<comment type="similarity">
    <text evidence="1 6">Belongs to the pseudouridine synthase RsuA family.</text>
</comment>
<dbReference type="Pfam" id="PF00849">
    <property type="entry name" value="PseudoU_synth_2"/>
    <property type="match status" value="1"/>
</dbReference>
<feature type="compositionally biased region" description="Acidic residues" evidence="7">
    <location>
        <begin position="264"/>
        <end position="273"/>
    </location>
</feature>
<dbReference type="InterPro" id="IPR036986">
    <property type="entry name" value="S4_RNA-bd_sf"/>
</dbReference>
<evidence type="ECO:0000256" key="5">
    <source>
        <dbReference type="PROSITE-ProRule" id="PRU00182"/>
    </source>
</evidence>
<dbReference type="EC" id="5.4.99.-" evidence="6"/>
<protein>
    <recommendedName>
        <fullName evidence="6">Pseudouridine synthase</fullName>
        <ecNumber evidence="6">5.4.99.-</ecNumber>
    </recommendedName>
</protein>
<sequence>MSTDNTIRLNKFISDSGFCSRREADNYIDEGRVTINDRTAKKGATVKPGDKVAVDGEAIKTRKPSDRPIYLAFNKPTGVTTTTDTKDKKNIIDFIGYPKRIFPIGRLDNASEGLIFLTNDGDIVNKILRADNNHEKEYVVMVDKPVTDDFIQKMSNGVRLFEGVTKKCFVQQQGHKGFRIILTQGLNRQIRRMCEALGYKVERLKRTRIMTVKLDDLPSGHWRYLTLEEIKSINQLVSESSKTEDASSWGKEAARAARKADAADQADEDEVTEEFGVKVHRVTRPQRTTPEYVNSKSKAARKPKEDDSANRRPAPKAAPARKPKADRDDFFDDDFASEKPAKAPSERRPKASGAKNLKTKSEHASKKTPRSPKGSLPARNPKAKAARKPKPAGDQTPKRTAGTRGRGRR</sequence>
<dbReference type="PANTHER" id="PTHR47683:SF2">
    <property type="entry name" value="RNA-BINDING S4 DOMAIN-CONTAINING PROTEIN"/>
    <property type="match status" value="1"/>
</dbReference>
<evidence type="ECO:0000256" key="3">
    <source>
        <dbReference type="ARBA" id="ARBA00036390"/>
    </source>
</evidence>
<dbReference type="NCBIfam" id="TIGR00093">
    <property type="entry name" value="pseudouridine synthase"/>
    <property type="match status" value="1"/>
</dbReference>
<comment type="catalytic activity">
    <reaction evidence="3">
        <text>uridine(35) in tRNA(Tyr) = pseudouridine(35) in tRNA(Tyr)</text>
        <dbReference type="Rhea" id="RHEA:60556"/>
        <dbReference type="Rhea" id="RHEA-COMP:15607"/>
        <dbReference type="Rhea" id="RHEA-COMP:15608"/>
        <dbReference type="ChEBI" id="CHEBI:65314"/>
        <dbReference type="ChEBI" id="CHEBI:65315"/>
    </reaction>
</comment>
<keyword evidence="10" id="KW-1185">Reference proteome</keyword>
<dbReference type="Gene3D" id="3.30.70.1560">
    <property type="entry name" value="Alpha-L RNA-binding motif"/>
    <property type="match status" value="1"/>
</dbReference>
<dbReference type="GO" id="GO:0160138">
    <property type="term" value="F:23S rRNA pseudouridine(2604) synthase activity"/>
    <property type="evidence" value="ECO:0007669"/>
    <property type="project" value="UniProtKB-EC"/>
</dbReference>
<dbReference type="OrthoDB" id="1012272at2"/>
<name>A0A5B6TD30_9BACT</name>
<reference evidence="9 10" key="1">
    <citation type="submission" date="2019-07" db="EMBL/GenBank/DDBJ databases">
        <title>Rufibacter sp. nov., isolated from lake sediment.</title>
        <authorList>
            <person name="Qu J.-H."/>
        </authorList>
    </citation>
    <scope>NUCLEOTIDE SEQUENCE [LARGE SCALE GENOMIC DNA]</scope>
    <source>
        <strain evidence="9 10">NBS58-1</strain>
    </source>
</reference>
<dbReference type="SUPFAM" id="SSF55174">
    <property type="entry name" value="Alpha-L RNA-binding motif"/>
    <property type="match status" value="1"/>
</dbReference>
<feature type="compositionally biased region" description="Basic and acidic residues" evidence="7">
    <location>
        <begin position="336"/>
        <end position="349"/>
    </location>
</feature>
<dbReference type="Proteomes" id="UP000324133">
    <property type="component" value="Unassembled WGS sequence"/>
</dbReference>
<evidence type="ECO:0000256" key="2">
    <source>
        <dbReference type="ARBA" id="ARBA00023235"/>
    </source>
</evidence>
<dbReference type="SMART" id="SM00363">
    <property type="entry name" value="S4"/>
    <property type="match status" value="1"/>
</dbReference>
<dbReference type="GO" id="GO:0003723">
    <property type="term" value="F:RNA binding"/>
    <property type="evidence" value="ECO:0007669"/>
    <property type="project" value="UniProtKB-KW"/>
</dbReference>
<dbReference type="CDD" id="cd00165">
    <property type="entry name" value="S4"/>
    <property type="match status" value="1"/>
</dbReference>
<dbReference type="PANTHER" id="PTHR47683">
    <property type="entry name" value="PSEUDOURIDINE SYNTHASE FAMILY PROTEIN-RELATED"/>
    <property type="match status" value="1"/>
</dbReference>
<dbReference type="SUPFAM" id="SSF55120">
    <property type="entry name" value="Pseudouridine synthase"/>
    <property type="match status" value="1"/>
</dbReference>
<dbReference type="Gene3D" id="3.10.290.10">
    <property type="entry name" value="RNA-binding S4 domain"/>
    <property type="match status" value="1"/>
</dbReference>
<dbReference type="NCBIfam" id="NF007784">
    <property type="entry name" value="PRK10475.1"/>
    <property type="match status" value="1"/>
</dbReference>
<evidence type="ECO:0000313" key="10">
    <source>
        <dbReference type="Proteomes" id="UP000324133"/>
    </source>
</evidence>
<evidence type="ECO:0000256" key="6">
    <source>
        <dbReference type="RuleBase" id="RU003887"/>
    </source>
</evidence>
<organism evidence="9 10">
    <name type="scientific">Rufibacter hautae</name>
    <dbReference type="NCBI Taxonomy" id="2595005"/>
    <lineage>
        <taxon>Bacteria</taxon>
        <taxon>Pseudomonadati</taxon>
        <taxon>Bacteroidota</taxon>
        <taxon>Cytophagia</taxon>
        <taxon>Cytophagales</taxon>
        <taxon>Hymenobacteraceae</taxon>
        <taxon>Rufibacter</taxon>
    </lineage>
</organism>
<dbReference type="InterPro" id="IPR020103">
    <property type="entry name" value="PsdUridine_synth_cat_dom_sf"/>
</dbReference>
<accession>A0A5B6TD30</accession>
<evidence type="ECO:0000256" key="1">
    <source>
        <dbReference type="ARBA" id="ARBA00008348"/>
    </source>
</evidence>
<dbReference type="EMBL" id="VKKY01000003">
    <property type="protein sequence ID" value="KAA3437013.1"/>
    <property type="molecule type" value="Genomic_DNA"/>
</dbReference>
<dbReference type="AlphaFoldDB" id="A0A5B6TD30"/>
<evidence type="ECO:0000256" key="4">
    <source>
        <dbReference type="ARBA" id="ARBA00036535"/>
    </source>
</evidence>
<feature type="compositionally biased region" description="Basic residues" evidence="7">
    <location>
        <begin position="381"/>
        <end position="390"/>
    </location>
</feature>
<dbReference type="FunFam" id="3.10.290.10:FF:000003">
    <property type="entry name" value="Pseudouridine synthase"/>
    <property type="match status" value="1"/>
</dbReference>
<dbReference type="InterPro" id="IPR006145">
    <property type="entry name" value="PsdUridine_synth_RsuA/RluA"/>
</dbReference>
<keyword evidence="2 6" id="KW-0413">Isomerase</keyword>
<dbReference type="FunFam" id="3.30.70.1560:FF:000002">
    <property type="entry name" value="Pseudouridine synthase"/>
    <property type="match status" value="1"/>
</dbReference>
<dbReference type="GO" id="GO:0000455">
    <property type="term" value="P:enzyme-directed rRNA pseudouridine synthesis"/>
    <property type="evidence" value="ECO:0007669"/>
    <property type="project" value="UniProtKB-ARBA"/>
</dbReference>
<feature type="compositionally biased region" description="Polar residues" evidence="7">
    <location>
        <begin position="285"/>
        <end position="297"/>
    </location>
</feature>
<dbReference type="PROSITE" id="PS01149">
    <property type="entry name" value="PSI_RSU"/>
    <property type="match status" value="1"/>
</dbReference>
<dbReference type="InterPro" id="IPR002942">
    <property type="entry name" value="S4_RNA-bd"/>
</dbReference>
<comment type="caution">
    <text evidence="9">The sequence shown here is derived from an EMBL/GenBank/DDBJ whole genome shotgun (WGS) entry which is preliminary data.</text>
</comment>
<feature type="domain" description="RNA-binding S4" evidence="8">
    <location>
        <begin position="7"/>
        <end position="68"/>
    </location>
</feature>
<evidence type="ECO:0000256" key="7">
    <source>
        <dbReference type="SAM" id="MobiDB-lite"/>
    </source>
</evidence>
<dbReference type="PROSITE" id="PS50889">
    <property type="entry name" value="S4"/>
    <property type="match status" value="1"/>
</dbReference>
<dbReference type="InterPro" id="IPR042092">
    <property type="entry name" value="PsdUridine_s_RsuA/RluB/E/F_cat"/>
</dbReference>
<proteinExistence type="inferred from homology"/>
<keyword evidence="5" id="KW-0694">RNA-binding</keyword>
<comment type="catalytic activity">
    <reaction evidence="4">
        <text>uridine(2604) in 23S rRNA = pseudouridine(2604) in 23S rRNA</text>
        <dbReference type="Rhea" id="RHEA:38875"/>
        <dbReference type="Rhea" id="RHEA-COMP:10093"/>
        <dbReference type="Rhea" id="RHEA-COMP:10094"/>
        <dbReference type="ChEBI" id="CHEBI:65314"/>
        <dbReference type="ChEBI" id="CHEBI:65315"/>
        <dbReference type="EC" id="5.4.99.21"/>
    </reaction>
</comment>